<dbReference type="InterPro" id="IPR039422">
    <property type="entry name" value="MarR/SlyA-like"/>
</dbReference>
<feature type="region of interest" description="Disordered" evidence="1">
    <location>
        <begin position="1"/>
        <end position="24"/>
    </location>
</feature>
<accession>A0A0U3PHM7</accession>
<evidence type="ECO:0000313" key="3">
    <source>
        <dbReference type="EMBL" id="ALV43923.1"/>
    </source>
</evidence>
<dbReference type="Pfam" id="PF12802">
    <property type="entry name" value="MarR_2"/>
    <property type="match status" value="1"/>
</dbReference>
<dbReference type="Proteomes" id="UP000065151">
    <property type="component" value="Chromosome"/>
</dbReference>
<dbReference type="InterPro" id="IPR000835">
    <property type="entry name" value="HTH_MarR-typ"/>
</dbReference>
<dbReference type="SMART" id="SM00347">
    <property type="entry name" value="HTH_MARR"/>
    <property type="match status" value="1"/>
</dbReference>
<dbReference type="PROSITE" id="PS50995">
    <property type="entry name" value="HTH_MARR_2"/>
    <property type="match status" value="1"/>
</dbReference>
<name>A0A0U3PHM7_9MICC</name>
<evidence type="ECO:0000256" key="1">
    <source>
        <dbReference type="SAM" id="MobiDB-lite"/>
    </source>
</evidence>
<protein>
    <submittedName>
        <fullName evidence="3">MarR family transcriptional regulator</fullName>
    </submittedName>
</protein>
<dbReference type="EMBL" id="CP013747">
    <property type="protein sequence ID" value="ALV43923.1"/>
    <property type="molecule type" value="Genomic_DNA"/>
</dbReference>
<dbReference type="PANTHER" id="PTHR33164">
    <property type="entry name" value="TRANSCRIPTIONAL REGULATOR, MARR FAMILY"/>
    <property type="match status" value="1"/>
</dbReference>
<dbReference type="GO" id="GO:0006950">
    <property type="term" value="P:response to stress"/>
    <property type="evidence" value="ECO:0007669"/>
    <property type="project" value="TreeGrafter"/>
</dbReference>
<dbReference type="SUPFAM" id="SSF46785">
    <property type="entry name" value="Winged helix' DNA-binding domain"/>
    <property type="match status" value="1"/>
</dbReference>
<dbReference type="PANTHER" id="PTHR33164:SF99">
    <property type="entry name" value="MARR FAMILY REGULATORY PROTEIN"/>
    <property type="match status" value="1"/>
</dbReference>
<dbReference type="AlphaFoldDB" id="A0A0U3PHM7"/>
<dbReference type="InterPro" id="IPR036390">
    <property type="entry name" value="WH_DNA-bd_sf"/>
</dbReference>
<gene>
    <name evidence="3" type="ORF">AU252_12720</name>
</gene>
<proteinExistence type="predicted"/>
<dbReference type="GO" id="GO:0003700">
    <property type="term" value="F:DNA-binding transcription factor activity"/>
    <property type="evidence" value="ECO:0007669"/>
    <property type="project" value="InterPro"/>
</dbReference>
<dbReference type="KEGG" id="psul:AU252_12720"/>
<dbReference type="STRING" id="121292.AU252_12720"/>
<feature type="domain" description="HTH marR-type" evidence="2">
    <location>
        <begin position="29"/>
        <end position="165"/>
    </location>
</feature>
<dbReference type="RefSeq" id="WP_058932912.1">
    <property type="nucleotide sequence ID" value="NZ_CP013747.1"/>
</dbReference>
<organism evidence="3">
    <name type="scientific">Pseudarthrobacter sulfonivorans</name>
    <dbReference type="NCBI Taxonomy" id="121292"/>
    <lineage>
        <taxon>Bacteria</taxon>
        <taxon>Bacillati</taxon>
        <taxon>Actinomycetota</taxon>
        <taxon>Actinomycetes</taxon>
        <taxon>Micrococcales</taxon>
        <taxon>Micrococcaceae</taxon>
        <taxon>Pseudarthrobacter</taxon>
    </lineage>
</organism>
<reference evidence="3 4" key="1">
    <citation type="submission" date="2015-12" db="EMBL/GenBank/DDBJ databases">
        <authorList>
            <person name="Shamseldin A."/>
            <person name="Moawad H."/>
            <person name="Abd El-Rahim W.M."/>
            <person name="Sadowsky M.J."/>
        </authorList>
    </citation>
    <scope>NUCLEOTIDE SEQUENCE [LARGE SCALE GENOMIC DNA]</scope>
    <source>
        <strain evidence="3 4">Ar51</strain>
    </source>
</reference>
<dbReference type="InterPro" id="IPR036388">
    <property type="entry name" value="WH-like_DNA-bd_sf"/>
</dbReference>
<sequence>MERSLSVEAKGQSSPPQPESEPRWLSEEEQAVWIALGSVVFRLPGALDAQLQRDAGISHFEYVVMSVLSESPERTLRMSELAVMAEAMLPRLSQVVAKLEKRGWLRRAPDPADGRYTLATLTDDGWEKVVATAPGHVETVRSLVFDPLTKAQLKQVREISRRIMTAIDPEDRCLR</sequence>
<dbReference type="Gene3D" id="1.10.10.10">
    <property type="entry name" value="Winged helix-like DNA-binding domain superfamily/Winged helix DNA-binding domain"/>
    <property type="match status" value="1"/>
</dbReference>
<evidence type="ECO:0000313" key="4">
    <source>
        <dbReference type="Proteomes" id="UP000065151"/>
    </source>
</evidence>
<evidence type="ECO:0000259" key="2">
    <source>
        <dbReference type="PROSITE" id="PS50995"/>
    </source>
</evidence>